<dbReference type="InterPro" id="IPR004360">
    <property type="entry name" value="Glyas_Fos-R_dOase_dom"/>
</dbReference>
<dbReference type="Gene3D" id="3.10.180.10">
    <property type="entry name" value="2,3-Dihydroxybiphenyl 1,2-Dioxygenase, domain 1"/>
    <property type="match status" value="1"/>
</dbReference>
<evidence type="ECO:0000259" key="1">
    <source>
        <dbReference type="PROSITE" id="PS51819"/>
    </source>
</evidence>
<comment type="caution">
    <text evidence="2">The sequence shown here is derived from an EMBL/GenBank/DDBJ whole genome shotgun (WGS) entry which is preliminary data.</text>
</comment>
<protein>
    <submittedName>
        <fullName evidence="2">Putative glyoxalase superfamily protein PhnB</fullName>
    </submittedName>
</protein>
<organism evidence="2 3">
    <name type="scientific">Tahibacter aquaticus</name>
    <dbReference type="NCBI Taxonomy" id="520092"/>
    <lineage>
        <taxon>Bacteria</taxon>
        <taxon>Pseudomonadati</taxon>
        <taxon>Pseudomonadota</taxon>
        <taxon>Gammaproteobacteria</taxon>
        <taxon>Lysobacterales</taxon>
        <taxon>Rhodanobacteraceae</taxon>
        <taxon>Tahibacter</taxon>
    </lineage>
</organism>
<gene>
    <name evidence="2" type="ORF">DFR29_11859</name>
</gene>
<dbReference type="RefSeq" id="WP_133821136.1">
    <property type="nucleotide sequence ID" value="NZ_SNZH01000018.1"/>
</dbReference>
<reference evidence="2 3" key="1">
    <citation type="submission" date="2019-03" db="EMBL/GenBank/DDBJ databases">
        <title>Genomic Encyclopedia of Type Strains, Phase IV (KMG-IV): sequencing the most valuable type-strain genomes for metagenomic binning, comparative biology and taxonomic classification.</title>
        <authorList>
            <person name="Goeker M."/>
        </authorList>
    </citation>
    <scope>NUCLEOTIDE SEQUENCE [LARGE SCALE GENOMIC DNA]</scope>
    <source>
        <strain evidence="2 3">DSM 21667</strain>
    </source>
</reference>
<name>A0A4R6YMY1_9GAMM</name>
<dbReference type="InterPro" id="IPR029068">
    <property type="entry name" value="Glyas_Bleomycin-R_OHBP_Dase"/>
</dbReference>
<sequence length="138" mass="15378">MSDKPASAAVIPLRFVESVDTMREFYLQQLGFDHLMGMVGKDGQLDFAIVQRAGAMLMLSRPQDAAGTLTGHMELFIEVDDVDAYHEQLSKTGLAIVQPPQTQWWGDRNFSVVDPAGHTLWFWKTVAEMQPPPGVTMI</sequence>
<dbReference type="PROSITE" id="PS51819">
    <property type="entry name" value="VOC"/>
    <property type="match status" value="1"/>
</dbReference>
<proteinExistence type="predicted"/>
<dbReference type="SUPFAM" id="SSF54593">
    <property type="entry name" value="Glyoxalase/Bleomycin resistance protein/Dihydroxybiphenyl dioxygenase"/>
    <property type="match status" value="1"/>
</dbReference>
<feature type="domain" description="VOC" evidence="1">
    <location>
        <begin position="7"/>
        <end position="125"/>
    </location>
</feature>
<dbReference type="Pfam" id="PF00903">
    <property type="entry name" value="Glyoxalase"/>
    <property type="match status" value="1"/>
</dbReference>
<dbReference type="Proteomes" id="UP000295293">
    <property type="component" value="Unassembled WGS sequence"/>
</dbReference>
<dbReference type="EMBL" id="SNZH01000018">
    <property type="protein sequence ID" value="TDR38916.1"/>
    <property type="molecule type" value="Genomic_DNA"/>
</dbReference>
<evidence type="ECO:0000313" key="3">
    <source>
        <dbReference type="Proteomes" id="UP000295293"/>
    </source>
</evidence>
<dbReference type="InterPro" id="IPR037523">
    <property type="entry name" value="VOC_core"/>
</dbReference>
<keyword evidence="3" id="KW-1185">Reference proteome</keyword>
<dbReference type="AlphaFoldDB" id="A0A4R6YMY1"/>
<evidence type="ECO:0000313" key="2">
    <source>
        <dbReference type="EMBL" id="TDR38916.1"/>
    </source>
</evidence>
<dbReference type="OrthoDB" id="9804944at2"/>
<accession>A0A4R6YMY1</accession>